<gene>
    <name evidence="6" type="primary">rps2</name>
</gene>
<geneLocation type="plastid" evidence="6"/>
<keyword evidence="2 5" id="KW-0689">Ribosomal protein</keyword>
<dbReference type="EMBL" id="KJ776828">
    <property type="protein sequence ID" value="AIA19607.1"/>
    <property type="molecule type" value="Genomic_DNA"/>
</dbReference>
<evidence type="ECO:0000256" key="2">
    <source>
        <dbReference type="ARBA" id="ARBA00022980"/>
    </source>
</evidence>
<dbReference type="InterPro" id="IPR018130">
    <property type="entry name" value="Ribosomal_uS2_CS"/>
</dbReference>
<dbReference type="GO" id="GO:0015935">
    <property type="term" value="C:small ribosomal subunit"/>
    <property type="evidence" value="ECO:0007669"/>
    <property type="project" value="InterPro"/>
</dbReference>
<evidence type="ECO:0000256" key="3">
    <source>
        <dbReference type="ARBA" id="ARBA00023274"/>
    </source>
</evidence>
<keyword evidence="7" id="KW-0150">Chloroplast</keyword>
<dbReference type="PRINTS" id="PR00395">
    <property type="entry name" value="RIBOSOMALS2"/>
</dbReference>
<reference evidence="6" key="1">
    <citation type="journal article" date="2014" name="Sci. Rep.">
        <title>Minimally destructive sampling of type specimens of Pyropia (Bangiales, Rhodophyta) recovers complete plastid and mitochondrial genomes.</title>
        <authorList>
            <person name="Hughey J.R."/>
            <person name="Gabrielson P.W."/>
            <person name="Rohmer L."/>
            <person name="Tortolani J."/>
            <person name="Silva M."/>
            <person name="Miller K.A."/>
            <person name="Young J.D."/>
            <person name="Martell C."/>
            <person name="Ruediger E."/>
        </authorList>
    </citation>
    <scope>NUCLEOTIDE SEQUENCE</scope>
    <source>
        <strain evidence="6">LD 13037</strain>
    </source>
</reference>
<evidence type="ECO:0000256" key="4">
    <source>
        <dbReference type="ARBA" id="ARBA00035155"/>
    </source>
</evidence>
<dbReference type="PANTHER" id="PTHR12534">
    <property type="entry name" value="30S RIBOSOMAL PROTEIN S2 PROKARYOTIC AND ORGANELLAR"/>
    <property type="match status" value="1"/>
</dbReference>
<protein>
    <recommendedName>
        <fullName evidence="4">Small ribosomal subunit protein uS2c</fullName>
    </recommendedName>
</protein>
<dbReference type="EMBL" id="KC904971">
    <property type="protein sequence ID" value="AGQ17074.1"/>
    <property type="molecule type" value="Genomic_DNA"/>
</dbReference>
<evidence type="ECO:0000313" key="7">
    <source>
        <dbReference type="EMBL" id="AHB35027.1"/>
    </source>
</evidence>
<dbReference type="EMBL" id="KF515973">
    <property type="protein sequence ID" value="AHB35236.1"/>
    <property type="molecule type" value="Genomic_DNA"/>
</dbReference>
<dbReference type="HAMAP" id="MF_00291_B">
    <property type="entry name" value="Ribosomal_uS2_B"/>
    <property type="match status" value="1"/>
</dbReference>
<proteinExistence type="inferred from homology"/>
<dbReference type="EMBL" id="KJ776831">
    <property type="protein sequence ID" value="AIA20234.1"/>
    <property type="molecule type" value="Genomic_DNA"/>
</dbReference>
<evidence type="ECO:0000256" key="5">
    <source>
        <dbReference type="RuleBase" id="RU003631"/>
    </source>
</evidence>
<dbReference type="Gene3D" id="3.40.50.10490">
    <property type="entry name" value="Glucose-6-phosphate isomerase like protein, domain 1"/>
    <property type="match status" value="1"/>
</dbReference>
<dbReference type="SUPFAM" id="SSF52313">
    <property type="entry name" value="Ribosomal protein S2"/>
    <property type="match status" value="1"/>
</dbReference>
<comment type="similarity">
    <text evidence="1 5">Belongs to the universal ribosomal protein uS2 family.</text>
</comment>
<evidence type="ECO:0000313" key="6">
    <source>
        <dbReference type="EMBL" id="AGQ17074.1"/>
    </source>
</evidence>
<dbReference type="AlphaFoldDB" id="A0A023HR63"/>
<dbReference type="InterPro" id="IPR001865">
    <property type="entry name" value="Ribosomal_uS2"/>
</dbReference>
<keyword evidence="3 5" id="KW-0687">Ribonucleoprotein</keyword>
<dbReference type="EMBL" id="KJ776835">
    <property type="protein sequence ID" value="AIA21070.1"/>
    <property type="molecule type" value="Genomic_DNA"/>
</dbReference>
<dbReference type="PROSITE" id="PS00962">
    <property type="entry name" value="RIBOSOMAL_S2_1"/>
    <property type="match status" value="1"/>
</dbReference>
<name>A0A023HR63_PYRPE</name>
<dbReference type="EMBL" id="KJ776827">
    <property type="protein sequence ID" value="AIA19398.1"/>
    <property type="molecule type" value="Genomic_DNA"/>
</dbReference>
<dbReference type="EMBL" id="KJ776833">
    <property type="protein sequence ID" value="AIA20652.1"/>
    <property type="molecule type" value="Genomic_DNA"/>
</dbReference>
<dbReference type="PROSITE" id="PS00963">
    <property type="entry name" value="RIBOSOMAL_S2_2"/>
    <property type="match status" value="1"/>
</dbReference>
<dbReference type="NCBIfam" id="TIGR01011">
    <property type="entry name" value="rpsB_bact"/>
    <property type="match status" value="1"/>
</dbReference>
<dbReference type="EMBL" id="KJ776829">
    <property type="protein sequence ID" value="AIA19816.1"/>
    <property type="molecule type" value="Genomic_DNA"/>
</dbReference>
<dbReference type="FunFam" id="1.10.287.610:FF:000001">
    <property type="entry name" value="30S ribosomal protein S2"/>
    <property type="match status" value="1"/>
</dbReference>
<dbReference type="InterPro" id="IPR023591">
    <property type="entry name" value="Ribosomal_uS2_flav_dom_sf"/>
</dbReference>
<evidence type="ECO:0000256" key="1">
    <source>
        <dbReference type="ARBA" id="ARBA00006242"/>
    </source>
</evidence>
<dbReference type="EMBL" id="KJ776834">
    <property type="protein sequence ID" value="AIA20861.1"/>
    <property type="molecule type" value="Genomic_DNA"/>
</dbReference>
<dbReference type="CDD" id="cd01425">
    <property type="entry name" value="RPS2"/>
    <property type="match status" value="1"/>
</dbReference>
<accession>A0A059SUN1</accession>
<dbReference type="GO" id="GO:0006412">
    <property type="term" value="P:translation"/>
    <property type="evidence" value="ECO:0007669"/>
    <property type="project" value="InterPro"/>
</dbReference>
<dbReference type="GeneID" id="19221597"/>
<dbReference type="EMBL" id="KF515972">
    <property type="protein sequence ID" value="AHB35027.1"/>
    <property type="molecule type" value="Genomic_DNA"/>
</dbReference>
<sequence length="242" mass="27247">MAVVTLAELLEAGVHFGHQARRWNPKMFPYIYTERNGIHIIDLVQTAQLLTEACDFIKQASSDGKKVLFLGTKRQAAGIVAQEAQRCDSYYVNQRWLGGMLTNWVTIKSRVSRLRQLEEQDKSGIIDQLPKKEAAVLRRELDKLRKHLNGIKNMTRLPDIVVVVDQKRETTAIQECLKLGIPTICILDTNCSPEIINIPIPANDDAIRSIKLIIGKIADAIYDGKYGQVDVEEIAHTTESKV</sequence>
<accession>A0A023HR63</accession>
<keyword evidence="6" id="KW-0934">Plastid</keyword>
<organism evidence="6">
    <name type="scientific">Pyropia perforata</name>
    <name type="common">Red alga</name>
    <name type="synonym">Porphyra perforata</name>
    <dbReference type="NCBI Taxonomy" id="182771"/>
    <lineage>
        <taxon>Eukaryota</taxon>
        <taxon>Rhodophyta</taxon>
        <taxon>Bangiophyceae</taxon>
        <taxon>Bangiales</taxon>
        <taxon>Bangiaceae</taxon>
        <taxon>Pyropia</taxon>
    </lineage>
</organism>
<dbReference type="Gene3D" id="1.10.287.610">
    <property type="entry name" value="Helix hairpin bin"/>
    <property type="match status" value="1"/>
</dbReference>
<dbReference type="GO" id="GO:0003735">
    <property type="term" value="F:structural constituent of ribosome"/>
    <property type="evidence" value="ECO:0007669"/>
    <property type="project" value="InterPro"/>
</dbReference>
<dbReference type="Pfam" id="PF00318">
    <property type="entry name" value="Ribosomal_S2"/>
    <property type="match status" value="1"/>
</dbReference>
<dbReference type="InterPro" id="IPR005706">
    <property type="entry name" value="Ribosomal_uS2_bac/mit/plastid"/>
</dbReference>
<dbReference type="EMBL" id="KJ776832">
    <property type="protein sequence ID" value="AIA20443.1"/>
    <property type="molecule type" value="Genomic_DNA"/>
</dbReference>
<dbReference type="RefSeq" id="YP_009027533.1">
    <property type="nucleotide sequence ID" value="NC_024050.1"/>
</dbReference>
<dbReference type="PANTHER" id="PTHR12534:SF0">
    <property type="entry name" value="SMALL RIBOSOMAL SUBUNIT PROTEIN US2M"/>
    <property type="match status" value="1"/>
</dbReference>